<dbReference type="AlphaFoldDB" id="A0A7R9ZLA6"/>
<evidence type="ECO:0000313" key="5">
    <source>
        <dbReference type="EMBL" id="CAD8334892.1"/>
    </source>
</evidence>
<proteinExistence type="predicted"/>
<sequence length="386" mass="42698">MMNGATNDAADAADGGKSNDGVTMIAKFGKERITLEDLEPDCTIGQVKELLQQKTRVLPKRQKLIGLALQNKGPVSDDVMLKALKVKASNKKANAASASAGVVHQFILMGTPEKDIFVDPGDRDDLPDVVDDFDLDFNAGSDEWLNHVANDGKLKKFTASTQIPIMSQPRQGKPLLVLDLDHTLLDFSSKSLQQDSASHAVGAGAAAVMKRPFMDEFLTNAYKYYDLVVWSQTSWRWLETKLTELGMLIHPGYRFCFVLDKTSMFTVKSTRRNGTSVNHHVKPLQIIWSKFPQWGSHNTVHIDDLSRNFALNMGSGLKISAYYRKKSKAKRDVALQALSQYLEQLVKAEVNFDNVNFDVWEDVVAGKASMISPSASAPDDKTEGDS</sequence>
<dbReference type="InterPro" id="IPR023214">
    <property type="entry name" value="HAD_sf"/>
</dbReference>
<dbReference type="GO" id="GO:0005634">
    <property type="term" value="C:nucleus"/>
    <property type="evidence" value="ECO:0007669"/>
    <property type="project" value="UniProtKB-SubCell"/>
</dbReference>
<dbReference type="PANTHER" id="PTHR48493:SF1">
    <property type="entry name" value="UBIQUITIN-LIKE DOMAIN-CONTAINING CTD PHOSPHATASE 1"/>
    <property type="match status" value="1"/>
</dbReference>
<dbReference type="InterPro" id="IPR036412">
    <property type="entry name" value="HAD-like_sf"/>
</dbReference>
<gene>
    <name evidence="5" type="ORF">CAUS1442_LOCUS6997</name>
</gene>
<keyword evidence="2" id="KW-0378">Hydrolase</keyword>
<dbReference type="InterPro" id="IPR051658">
    <property type="entry name" value="UBLCP1"/>
</dbReference>
<dbReference type="SUPFAM" id="SSF54236">
    <property type="entry name" value="Ubiquitin-like"/>
    <property type="match status" value="1"/>
</dbReference>
<dbReference type="SUPFAM" id="SSF56784">
    <property type="entry name" value="HAD-like"/>
    <property type="match status" value="1"/>
</dbReference>
<dbReference type="Gene3D" id="3.10.20.90">
    <property type="entry name" value="Phosphatidylinositol 3-kinase Catalytic Subunit, Chain A, domain 1"/>
    <property type="match status" value="1"/>
</dbReference>
<evidence type="ECO:0000256" key="3">
    <source>
        <dbReference type="ARBA" id="ARBA00023242"/>
    </source>
</evidence>
<dbReference type="GO" id="GO:0090364">
    <property type="term" value="P:regulation of proteasome assembly"/>
    <property type="evidence" value="ECO:0007669"/>
    <property type="project" value="InterPro"/>
</dbReference>
<reference evidence="5" key="1">
    <citation type="submission" date="2021-01" db="EMBL/GenBank/DDBJ databases">
        <authorList>
            <person name="Corre E."/>
            <person name="Pelletier E."/>
            <person name="Niang G."/>
            <person name="Scheremetjew M."/>
            <person name="Finn R."/>
            <person name="Kale V."/>
            <person name="Holt S."/>
            <person name="Cochrane G."/>
            <person name="Meng A."/>
            <person name="Brown T."/>
            <person name="Cohen L."/>
        </authorList>
    </citation>
    <scope>NUCLEOTIDE SEQUENCE</scope>
    <source>
        <strain evidence="5">CCMP3328</strain>
    </source>
</reference>
<name>A0A7R9ZLA6_9STRA</name>
<evidence type="ECO:0000259" key="4">
    <source>
        <dbReference type="PROSITE" id="PS50969"/>
    </source>
</evidence>
<feature type="domain" description="FCP1 homology" evidence="4">
    <location>
        <begin position="169"/>
        <end position="345"/>
    </location>
</feature>
<dbReference type="PROSITE" id="PS50969">
    <property type="entry name" value="FCP1"/>
    <property type="match status" value="1"/>
</dbReference>
<organism evidence="5">
    <name type="scientific">Craspedostauros australis</name>
    <dbReference type="NCBI Taxonomy" id="1486917"/>
    <lineage>
        <taxon>Eukaryota</taxon>
        <taxon>Sar</taxon>
        <taxon>Stramenopiles</taxon>
        <taxon>Ochrophyta</taxon>
        <taxon>Bacillariophyta</taxon>
        <taxon>Bacillariophyceae</taxon>
        <taxon>Bacillariophycidae</taxon>
        <taxon>Naviculales</taxon>
        <taxon>Naviculaceae</taxon>
        <taxon>Craspedostauros</taxon>
    </lineage>
</organism>
<dbReference type="GO" id="GO:0004721">
    <property type="term" value="F:phosphoprotein phosphatase activity"/>
    <property type="evidence" value="ECO:0007669"/>
    <property type="project" value="InterPro"/>
</dbReference>
<protein>
    <recommendedName>
        <fullName evidence="4">FCP1 homology domain-containing protein</fullName>
    </recommendedName>
</protein>
<dbReference type="InterPro" id="IPR004274">
    <property type="entry name" value="FCP1_dom"/>
</dbReference>
<dbReference type="Pfam" id="PF03031">
    <property type="entry name" value="NIF"/>
    <property type="match status" value="1"/>
</dbReference>
<dbReference type="Gene3D" id="3.40.50.1000">
    <property type="entry name" value="HAD superfamily/HAD-like"/>
    <property type="match status" value="1"/>
</dbReference>
<evidence type="ECO:0000256" key="1">
    <source>
        <dbReference type="ARBA" id="ARBA00004123"/>
    </source>
</evidence>
<comment type="subcellular location">
    <subcellularLocation>
        <location evidence="1">Nucleus</location>
    </subcellularLocation>
</comment>
<dbReference type="NCBIfam" id="TIGR02245">
    <property type="entry name" value="HAD_IIID1"/>
    <property type="match status" value="1"/>
</dbReference>
<dbReference type="InterPro" id="IPR011943">
    <property type="entry name" value="HAD-SF_hydro_IIID"/>
</dbReference>
<dbReference type="PANTHER" id="PTHR48493">
    <property type="entry name" value="UBIQUITIN-LIKE DOMAIN-CONTAINING CTD PHOSPHATASE 1"/>
    <property type="match status" value="1"/>
</dbReference>
<evidence type="ECO:0000256" key="2">
    <source>
        <dbReference type="ARBA" id="ARBA00022801"/>
    </source>
</evidence>
<dbReference type="EMBL" id="HBEF01011080">
    <property type="protein sequence ID" value="CAD8334892.1"/>
    <property type="molecule type" value="Transcribed_RNA"/>
</dbReference>
<dbReference type="InterPro" id="IPR029071">
    <property type="entry name" value="Ubiquitin-like_domsf"/>
</dbReference>
<keyword evidence="3" id="KW-0539">Nucleus</keyword>
<dbReference type="SMART" id="SM00577">
    <property type="entry name" value="CPDc"/>
    <property type="match status" value="1"/>
</dbReference>
<accession>A0A7R9ZLA6</accession>